<accession>A0ABT9ZTY3</accession>
<name>A0ABT9ZTY3_9BACI</name>
<keyword evidence="1" id="KW-0472">Membrane</keyword>
<evidence type="ECO:0000256" key="1">
    <source>
        <dbReference type="SAM" id="Phobius"/>
    </source>
</evidence>
<dbReference type="Proteomes" id="UP001230005">
    <property type="component" value="Unassembled WGS sequence"/>
</dbReference>
<feature type="transmembrane region" description="Helical" evidence="1">
    <location>
        <begin position="27"/>
        <end position="48"/>
    </location>
</feature>
<reference evidence="2 3" key="1">
    <citation type="submission" date="2023-07" db="EMBL/GenBank/DDBJ databases">
        <title>Genomic Encyclopedia of Type Strains, Phase IV (KMG-IV): sequencing the most valuable type-strain genomes for metagenomic binning, comparative biology and taxonomic classification.</title>
        <authorList>
            <person name="Goeker M."/>
        </authorList>
    </citation>
    <scope>NUCLEOTIDE SEQUENCE [LARGE SCALE GENOMIC DNA]</scope>
    <source>
        <strain evidence="2 3">DSM 9768</strain>
    </source>
</reference>
<comment type="caution">
    <text evidence="2">The sequence shown here is derived from an EMBL/GenBank/DDBJ whole genome shotgun (WGS) entry which is preliminary data.</text>
</comment>
<sequence>MFPNVRRGVPPKKGWITTFSIPMERPYGLNVLFTAYIVVQNLSFTWVFRCYFRKEFFEKEGIPFKSKNDLAIELINSYPASDEEQVYELVITVSK</sequence>
<gene>
    <name evidence="2" type="ORF">J2S74_001514</name>
</gene>
<keyword evidence="1" id="KW-1133">Transmembrane helix</keyword>
<organism evidence="2 3">
    <name type="scientific">Evansella vedderi</name>
    <dbReference type="NCBI Taxonomy" id="38282"/>
    <lineage>
        <taxon>Bacteria</taxon>
        <taxon>Bacillati</taxon>
        <taxon>Bacillota</taxon>
        <taxon>Bacilli</taxon>
        <taxon>Bacillales</taxon>
        <taxon>Bacillaceae</taxon>
        <taxon>Evansella</taxon>
    </lineage>
</organism>
<keyword evidence="1" id="KW-0812">Transmembrane</keyword>
<dbReference type="EMBL" id="JAUSUG010000004">
    <property type="protein sequence ID" value="MDQ0254141.1"/>
    <property type="molecule type" value="Genomic_DNA"/>
</dbReference>
<keyword evidence="3" id="KW-1185">Reference proteome</keyword>
<evidence type="ECO:0000313" key="3">
    <source>
        <dbReference type="Proteomes" id="UP001230005"/>
    </source>
</evidence>
<evidence type="ECO:0000313" key="2">
    <source>
        <dbReference type="EMBL" id="MDQ0254141.1"/>
    </source>
</evidence>
<proteinExistence type="predicted"/>
<protein>
    <submittedName>
        <fullName evidence="2">Uncharacterized protein</fullName>
    </submittedName>
</protein>